<feature type="signal peptide" evidence="1">
    <location>
        <begin position="1"/>
        <end position="22"/>
    </location>
</feature>
<keyword evidence="1" id="KW-0732">Signal</keyword>
<proteinExistence type="predicted"/>
<evidence type="ECO:0000256" key="1">
    <source>
        <dbReference type="SAM" id="SignalP"/>
    </source>
</evidence>
<dbReference type="EMBL" id="GHJT01000701">
    <property type="protein sequence ID" value="MOY34672.1"/>
    <property type="molecule type" value="Transcribed_RNA"/>
</dbReference>
<sequence>MNSTSLQAGLLISLCHLSFMLSLHNIQSTLPICIMMHLYHSMGPLLVYFTLTKNLSILNKWHSCYNISSCT</sequence>
<accession>A0A4D5RC72</accession>
<protein>
    <submittedName>
        <fullName evidence="2">Putative secreted protein</fullName>
    </submittedName>
</protein>
<evidence type="ECO:0000313" key="2">
    <source>
        <dbReference type="EMBL" id="MOY34672.1"/>
    </source>
</evidence>
<reference evidence="2" key="1">
    <citation type="submission" date="2019-04" db="EMBL/GenBank/DDBJ databases">
        <title>An insight into the mialome of Ixodes scapularis.</title>
        <authorList>
            <person name="Ribeiro J.M."/>
            <person name="Mather T.N."/>
            <person name="Karim S."/>
        </authorList>
    </citation>
    <scope>NUCLEOTIDE SEQUENCE</scope>
</reference>
<feature type="chain" id="PRO_5020030296" evidence="1">
    <location>
        <begin position="23"/>
        <end position="71"/>
    </location>
</feature>
<dbReference type="AlphaFoldDB" id="A0A4D5RC72"/>
<organism evidence="2">
    <name type="scientific">Ixodes scapularis</name>
    <name type="common">Black-legged tick</name>
    <name type="synonym">Deer tick</name>
    <dbReference type="NCBI Taxonomy" id="6945"/>
    <lineage>
        <taxon>Eukaryota</taxon>
        <taxon>Metazoa</taxon>
        <taxon>Ecdysozoa</taxon>
        <taxon>Arthropoda</taxon>
        <taxon>Chelicerata</taxon>
        <taxon>Arachnida</taxon>
        <taxon>Acari</taxon>
        <taxon>Parasitiformes</taxon>
        <taxon>Ixodida</taxon>
        <taxon>Ixodoidea</taxon>
        <taxon>Ixodidae</taxon>
        <taxon>Ixodinae</taxon>
        <taxon>Ixodes</taxon>
    </lineage>
</organism>
<name>A0A4D5RC72_IXOSC</name>